<sequence>MAVYAIGDVQGCFDPLRRLLDKLDFDPARDRLWLTGDLVNRGPKSLETVRFVRGLGATAVTVLGNHDLTLLAIAAGHVKPGKKDTFHDVLDAPDAAELIDWIRHLPMLHHDDALGFTMVHAGLSPHWDLDLARTCAAEVEAVLRGPDHADFLAHMFGSEPRVWHDELAGEERLRHIVNVMTRMRFCGPDGSLSFDQKGPPGSQPPGLKPWFELPGRRNAGLRLITGHWAALGYHRAPGLYALDSGCIWGQHLTALRLDAVEPPCCVDCYEMRKTKNRADQGI</sequence>
<comment type="function">
    <text evidence="1 5">Hydrolyzes diadenosine 5',5'''-P1,P4-tetraphosphate to yield ADP.</text>
</comment>
<keyword evidence="8" id="KW-1185">Reference proteome</keyword>
<evidence type="ECO:0000256" key="2">
    <source>
        <dbReference type="ARBA" id="ARBA00005419"/>
    </source>
</evidence>
<organism evidence="7 8">
    <name type="scientific">Plasticicumulans lactativorans</name>
    <dbReference type="NCBI Taxonomy" id="1133106"/>
    <lineage>
        <taxon>Bacteria</taxon>
        <taxon>Pseudomonadati</taxon>
        <taxon>Pseudomonadota</taxon>
        <taxon>Gammaproteobacteria</taxon>
        <taxon>Candidatus Competibacteraceae</taxon>
        <taxon>Plasticicumulans</taxon>
    </lineage>
</organism>
<dbReference type="PANTHER" id="PTHR40942:SF4">
    <property type="entry name" value="CYTOCHROME C5"/>
    <property type="match status" value="1"/>
</dbReference>
<comment type="catalytic activity">
    <reaction evidence="4 5">
        <text>P(1),P(4)-bis(5'-adenosyl) tetraphosphate + H2O = 2 ADP + 2 H(+)</text>
        <dbReference type="Rhea" id="RHEA:24252"/>
        <dbReference type="ChEBI" id="CHEBI:15377"/>
        <dbReference type="ChEBI" id="CHEBI:15378"/>
        <dbReference type="ChEBI" id="CHEBI:58141"/>
        <dbReference type="ChEBI" id="CHEBI:456216"/>
        <dbReference type="EC" id="3.6.1.41"/>
    </reaction>
</comment>
<evidence type="ECO:0000313" key="8">
    <source>
        <dbReference type="Proteomes" id="UP000295765"/>
    </source>
</evidence>
<dbReference type="EMBL" id="SLWY01000004">
    <property type="protein sequence ID" value="TCO82800.1"/>
    <property type="molecule type" value="Genomic_DNA"/>
</dbReference>
<evidence type="ECO:0000256" key="1">
    <source>
        <dbReference type="ARBA" id="ARBA00003413"/>
    </source>
</evidence>
<evidence type="ECO:0000313" key="7">
    <source>
        <dbReference type="EMBL" id="TCO82800.1"/>
    </source>
</evidence>
<dbReference type="Proteomes" id="UP000295765">
    <property type="component" value="Unassembled WGS sequence"/>
</dbReference>
<proteinExistence type="inferred from homology"/>
<feature type="domain" description="Calcineurin-like phosphoesterase" evidence="6">
    <location>
        <begin position="1"/>
        <end position="130"/>
    </location>
</feature>
<evidence type="ECO:0000256" key="5">
    <source>
        <dbReference type="HAMAP-Rule" id="MF_00199"/>
    </source>
</evidence>
<dbReference type="SUPFAM" id="SSF56300">
    <property type="entry name" value="Metallo-dependent phosphatases"/>
    <property type="match status" value="1"/>
</dbReference>
<comment type="similarity">
    <text evidence="2 5">Belongs to the Ap4A hydrolase family.</text>
</comment>
<reference evidence="7 8" key="1">
    <citation type="submission" date="2019-03" db="EMBL/GenBank/DDBJ databases">
        <title>Genomic Encyclopedia of Type Strains, Phase IV (KMG-IV): sequencing the most valuable type-strain genomes for metagenomic binning, comparative biology and taxonomic classification.</title>
        <authorList>
            <person name="Goeker M."/>
        </authorList>
    </citation>
    <scope>NUCLEOTIDE SEQUENCE [LARGE SCALE GENOMIC DNA]</scope>
    <source>
        <strain evidence="7 8">DSM 25287</strain>
    </source>
</reference>
<dbReference type="PANTHER" id="PTHR40942">
    <property type="match status" value="1"/>
</dbReference>
<dbReference type="Gene3D" id="3.60.21.10">
    <property type="match status" value="1"/>
</dbReference>
<comment type="caution">
    <text evidence="7">The sequence shown here is derived from an EMBL/GenBank/DDBJ whole genome shotgun (WGS) entry which is preliminary data.</text>
</comment>
<dbReference type="Pfam" id="PF00149">
    <property type="entry name" value="Metallophos"/>
    <property type="match status" value="1"/>
</dbReference>
<dbReference type="InterPro" id="IPR004617">
    <property type="entry name" value="ApaH"/>
</dbReference>
<accession>A0A4R2LBC9</accession>
<dbReference type="OrthoDB" id="9807890at2"/>
<dbReference type="InterPro" id="IPR029052">
    <property type="entry name" value="Metallo-depent_PP-like"/>
</dbReference>
<dbReference type="CDD" id="cd07422">
    <property type="entry name" value="MPP_ApaH"/>
    <property type="match status" value="1"/>
</dbReference>
<name>A0A4R2LBC9_9GAMM</name>
<dbReference type="GO" id="GO:0008803">
    <property type="term" value="F:bis(5'-nucleosyl)-tetraphosphatase (symmetrical) activity"/>
    <property type="evidence" value="ECO:0007669"/>
    <property type="project" value="UniProtKB-UniRule"/>
</dbReference>
<evidence type="ECO:0000256" key="3">
    <source>
        <dbReference type="ARBA" id="ARBA00022801"/>
    </source>
</evidence>
<dbReference type="InterPro" id="IPR004843">
    <property type="entry name" value="Calcineurin-like_PHP"/>
</dbReference>
<dbReference type="EC" id="3.6.1.41" evidence="5"/>
<evidence type="ECO:0000256" key="4">
    <source>
        <dbReference type="ARBA" id="ARBA00049417"/>
    </source>
</evidence>
<gene>
    <name evidence="5" type="primary">apaH</name>
    <name evidence="7" type="ORF">EV699_104192</name>
</gene>
<dbReference type="AlphaFoldDB" id="A0A4R2LBC9"/>
<dbReference type="NCBIfam" id="NF001204">
    <property type="entry name" value="PRK00166.1"/>
    <property type="match status" value="1"/>
</dbReference>
<keyword evidence="3 5" id="KW-0378">Hydrolase</keyword>
<protein>
    <recommendedName>
        <fullName evidence="5">Bis(5'-nucleosyl)-tetraphosphatase, symmetrical</fullName>
        <ecNumber evidence="5">3.6.1.41</ecNumber>
    </recommendedName>
    <alternativeName>
        <fullName evidence="5">Ap4A hydrolase</fullName>
    </alternativeName>
    <alternativeName>
        <fullName evidence="5">Diadenosine 5',5'''-P1,P4-tetraphosphate pyrophosphohydrolase</fullName>
    </alternativeName>
    <alternativeName>
        <fullName evidence="5">Diadenosine tetraphosphatase</fullName>
    </alternativeName>
</protein>
<dbReference type="PIRSF" id="PIRSF000903">
    <property type="entry name" value="B5n-ttraPtase_sm"/>
    <property type="match status" value="1"/>
</dbReference>
<evidence type="ECO:0000259" key="6">
    <source>
        <dbReference type="Pfam" id="PF00149"/>
    </source>
</evidence>
<dbReference type="RefSeq" id="WP_132539382.1">
    <property type="nucleotide sequence ID" value="NZ_SLWY01000004.1"/>
</dbReference>
<dbReference type="NCBIfam" id="TIGR00668">
    <property type="entry name" value="apaH"/>
    <property type="match status" value="1"/>
</dbReference>
<dbReference type="HAMAP" id="MF_00199">
    <property type="entry name" value="ApaH"/>
    <property type="match status" value="1"/>
</dbReference>